<keyword evidence="7 18" id="KW-0812">Transmembrane</keyword>
<keyword evidence="13 18" id="KW-0472">Membrane</keyword>
<evidence type="ECO:0000256" key="12">
    <source>
        <dbReference type="ARBA" id="ARBA00023065"/>
    </source>
</evidence>
<dbReference type="GO" id="GO:0098793">
    <property type="term" value="C:presynapse"/>
    <property type="evidence" value="ECO:0007669"/>
    <property type="project" value="UniProtKB-ARBA"/>
</dbReference>
<evidence type="ECO:0000256" key="1">
    <source>
        <dbReference type="ARBA" id="ARBA00004651"/>
    </source>
</evidence>
<evidence type="ECO:0000256" key="14">
    <source>
        <dbReference type="ARBA" id="ARBA00023157"/>
    </source>
</evidence>
<dbReference type="PANTHER" id="PTHR45628:SF7">
    <property type="entry name" value="VOLTAGE-DEPENDENT CALCIUM CHANNEL TYPE A SUBUNIT ALPHA-1"/>
    <property type="match status" value="1"/>
</dbReference>
<dbReference type="OrthoDB" id="5982588at2759"/>
<evidence type="ECO:0000256" key="3">
    <source>
        <dbReference type="ARBA" id="ARBA00022475"/>
    </source>
</evidence>
<evidence type="ECO:0000256" key="2">
    <source>
        <dbReference type="ARBA" id="ARBA00022448"/>
    </source>
</evidence>
<feature type="transmembrane region" description="Helical" evidence="18">
    <location>
        <begin position="327"/>
        <end position="346"/>
    </location>
</feature>
<keyword evidence="20" id="KW-1185">Reference proteome</keyword>
<sequence length="982" mass="112349">MIAISSLSLAIEDPVEPFGQSERNKILAYFDWVFTVVFAIEVVIKIIDMGAILHKGSYFRDPWNVIDAVVVCANVATLVIRTSSSEIGSGKDILKCLRVLRVLRPLKAINKSRKLKTVFQCMVYSLKNVINIILITLLFLFIFAVIGVQLFQGKLFYCTDPSKRTEDTCKGQFFNYYRAGQHEDIASYKVTKREWKKRVFNFDSLPHAMLTLFSSLTGEGWPTTMYHTVDATEVNMGPIRDYKIHMSIYYVCFVVVFAFFFINIFVALIIVTFQESGERNILASDLDRNQRDCIQFAINAKPRQRFMPEDKSTISYKMWVLVESKPFEITIMVLIALNAVVLMMSYDGMSEAYENTLIYMNTGFTILFTIEAILKLVAFRTNYFRDGWNIFDFIIVLITFSGVILNFVRGTSDIPIDPTFFRLFRAARLIKLIRQGYTIRMLLWTFLQSLKALPYVVTLMAILFFIYAVVGMQLFGRIQLNDTTNIKHHNNFQSFPRALQVLFRAATGESWHLVMKDCFGQALCDSRAGQGHGAKCGNTAASIIYFCSFYFLCSFLMLNLFVAVILDNFEYLTRDESILGPHHLDEFVRVWSEYDPTATGRITHKNVYRLMCDMSPPVGFGRKCPRFLAYKRLIKMNMPIMGDSTVLFTSTLVALIRTALGIHNNGEPSRGDEELRQVIKRLWPKVSPKILNRMVPRDSVLSSHQLTIGKVYCAKLIYENYKNRKRKQEEMEFRGRKKRQPSLFRRLMGALRTSSSGLEDEETGNQDHLRPPPAAHLDRRRRSRTLNTPPLALRDKASNSVKISKNKSMKFFRKKRNAANRSTVSGRIVTFSEEIPMDLTDIKPTIIDCEESQRILPKPRSYTFDNPALSIDDEKFIPNLVRKSPSYPIYKGTWPPLTPALVILQVPTLERTPPPPTPPALDPSFPDVIRSAEASPRPSLTSVIQDANLIKEINERIAEAVNRGQSPYSIYAIKDGDEASWC</sequence>
<feature type="transmembrane region" description="Helical" evidence="18">
    <location>
        <begin position="248"/>
        <end position="273"/>
    </location>
</feature>
<comment type="subcellular location">
    <subcellularLocation>
        <location evidence="1">Cell membrane</location>
        <topology evidence="1">Multi-pass membrane protein</topology>
    </subcellularLocation>
</comment>
<evidence type="ECO:0000256" key="17">
    <source>
        <dbReference type="SAM" id="MobiDB-lite"/>
    </source>
</evidence>
<evidence type="ECO:0000256" key="8">
    <source>
        <dbReference type="ARBA" id="ARBA00022737"/>
    </source>
</evidence>
<keyword evidence="2" id="KW-0813">Transport</keyword>
<evidence type="ECO:0000256" key="11">
    <source>
        <dbReference type="ARBA" id="ARBA00022989"/>
    </source>
</evidence>
<keyword evidence="9" id="KW-0106">Calcium</keyword>
<feature type="transmembrane region" description="Helical" evidence="18">
    <location>
        <begin position="390"/>
        <end position="408"/>
    </location>
</feature>
<gene>
    <name evidence="19" type="ORF">PACLA_8A024575</name>
</gene>
<accession>A0A6S7GXX3</accession>
<dbReference type="Pfam" id="PF16905">
    <property type="entry name" value="GPHH"/>
    <property type="match status" value="1"/>
</dbReference>
<dbReference type="InterPro" id="IPR027359">
    <property type="entry name" value="Volt_channel_dom_sf"/>
</dbReference>
<dbReference type="AlphaFoldDB" id="A0A6S7GXX3"/>
<keyword evidence="4" id="KW-0597">Phosphoprotein</keyword>
<keyword evidence="11 18" id="KW-1133">Transmembrane helix</keyword>
<keyword evidence="8" id="KW-0677">Repeat</keyword>
<evidence type="ECO:0000256" key="13">
    <source>
        <dbReference type="ARBA" id="ARBA00023136"/>
    </source>
</evidence>
<keyword evidence="5" id="KW-0109">Calcium transport</keyword>
<evidence type="ECO:0000256" key="16">
    <source>
        <dbReference type="ARBA" id="ARBA00023303"/>
    </source>
</evidence>
<dbReference type="Proteomes" id="UP001152795">
    <property type="component" value="Unassembled WGS sequence"/>
</dbReference>
<evidence type="ECO:0000256" key="10">
    <source>
        <dbReference type="ARBA" id="ARBA00022882"/>
    </source>
</evidence>
<evidence type="ECO:0000313" key="20">
    <source>
        <dbReference type="Proteomes" id="UP001152795"/>
    </source>
</evidence>
<keyword evidence="6" id="KW-0107">Calcium channel</keyword>
<keyword evidence="10" id="KW-0851">Voltage-gated channel</keyword>
<dbReference type="InterPro" id="IPR050599">
    <property type="entry name" value="VDCC_alpha-1_subunit"/>
</dbReference>
<dbReference type="Gene3D" id="1.10.287.70">
    <property type="match status" value="2"/>
</dbReference>
<dbReference type="FunFam" id="1.10.287.70:FF:000068">
    <property type="entry name" value="Voltage-dependent N-type calcium channel subunit alpha"/>
    <property type="match status" value="1"/>
</dbReference>
<dbReference type="Pfam" id="PF00520">
    <property type="entry name" value="Ion_trans"/>
    <property type="match status" value="2"/>
</dbReference>
<dbReference type="InterPro" id="IPR031649">
    <property type="entry name" value="GPHH_dom"/>
</dbReference>
<proteinExistence type="predicted"/>
<dbReference type="EMBL" id="CACRXK020002871">
    <property type="protein sequence ID" value="CAB3996445.1"/>
    <property type="molecule type" value="Genomic_DNA"/>
</dbReference>
<organism evidence="19 20">
    <name type="scientific">Paramuricea clavata</name>
    <name type="common">Red gorgonian</name>
    <name type="synonym">Violescent sea-whip</name>
    <dbReference type="NCBI Taxonomy" id="317549"/>
    <lineage>
        <taxon>Eukaryota</taxon>
        <taxon>Metazoa</taxon>
        <taxon>Cnidaria</taxon>
        <taxon>Anthozoa</taxon>
        <taxon>Octocorallia</taxon>
        <taxon>Malacalcyonacea</taxon>
        <taxon>Plexauridae</taxon>
        <taxon>Paramuricea</taxon>
    </lineage>
</organism>
<dbReference type="SUPFAM" id="SSF81324">
    <property type="entry name" value="Voltage-gated potassium channels"/>
    <property type="match status" value="2"/>
</dbReference>
<evidence type="ECO:0000256" key="9">
    <source>
        <dbReference type="ARBA" id="ARBA00022837"/>
    </source>
</evidence>
<dbReference type="SMART" id="SM01062">
    <property type="entry name" value="Ca_chan_IQ"/>
    <property type="match status" value="1"/>
</dbReference>
<feature type="region of interest" description="Disordered" evidence="17">
    <location>
        <begin position="754"/>
        <end position="791"/>
    </location>
</feature>
<dbReference type="PANTHER" id="PTHR45628">
    <property type="entry name" value="VOLTAGE-DEPENDENT CALCIUM CHANNEL TYPE A SUBUNIT ALPHA-1"/>
    <property type="match status" value="1"/>
</dbReference>
<evidence type="ECO:0000313" key="19">
    <source>
        <dbReference type="EMBL" id="CAB3996445.1"/>
    </source>
</evidence>
<dbReference type="FunFam" id="1.10.287.70:FF:000117">
    <property type="entry name" value="Voltage-gated Ca2+ channel, alpha subunit"/>
    <property type="match status" value="1"/>
</dbReference>
<evidence type="ECO:0000256" key="18">
    <source>
        <dbReference type="SAM" id="Phobius"/>
    </source>
</evidence>
<dbReference type="InterPro" id="IPR014873">
    <property type="entry name" value="VDCC_a1su_IQ"/>
</dbReference>
<keyword evidence="3" id="KW-1003">Cell membrane</keyword>
<evidence type="ECO:0000256" key="6">
    <source>
        <dbReference type="ARBA" id="ARBA00022673"/>
    </source>
</evidence>
<dbReference type="Pfam" id="PF08763">
    <property type="entry name" value="Ca_chan_IQ"/>
    <property type="match status" value="1"/>
</dbReference>
<dbReference type="GO" id="GO:0005891">
    <property type="term" value="C:voltage-gated calcium channel complex"/>
    <property type="evidence" value="ECO:0007669"/>
    <property type="project" value="TreeGrafter"/>
</dbReference>
<name>A0A6S7GXX3_PARCT</name>
<dbReference type="Gene3D" id="1.20.120.350">
    <property type="entry name" value="Voltage-gated potassium channels. Chain C"/>
    <property type="match status" value="2"/>
</dbReference>
<feature type="transmembrane region" description="Helical" evidence="18">
    <location>
        <begin position="129"/>
        <end position="151"/>
    </location>
</feature>
<dbReference type="InterPro" id="IPR005821">
    <property type="entry name" value="Ion_trans_dom"/>
</dbReference>
<dbReference type="FunFam" id="1.20.120.350:FF:000059">
    <property type="entry name" value="Sodium channel protein"/>
    <property type="match status" value="1"/>
</dbReference>
<protein>
    <submittedName>
        <fullName evidence="19">Voltage-dependent N-type calcium channel subunit alpha-1B-like isoform X1</fullName>
    </submittedName>
</protein>
<dbReference type="Gene3D" id="1.10.238.10">
    <property type="entry name" value="EF-hand"/>
    <property type="match status" value="1"/>
</dbReference>
<dbReference type="FunFam" id="1.20.120.350:FF:000011">
    <property type="entry name" value="Voltage-dependent N-type calcium channel subunit alpha"/>
    <property type="match status" value="1"/>
</dbReference>
<comment type="caution">
    <text evidence="19">The sequence shown here is derived from an EMBL/GenBank/DDBJ whole genome shotgun (WGS) entry which is preliminary data.</text>
</comment>
<feature type="transmembrane region" description="Helical" evidence="18">
    <location>
        <begin position="26"/>
        <end position="47"/>
    </location>
</feature>
<evidence type="ECO:0000256" key="5">
    <source>
        <dbReference type="ARBA" id="ARBA00022568"/>
    </source>
</evidence>
<feature type="transmembrane region" description="Helical" evidence="18">
    <location>
        <begin position="543"/>
        <end position="566"/>
    </location>
</feature>
<dbReference type="GO" id="GO:0008331">
    <property type="term" value="F:high voltage-gated calcium channel activity"/>
    <property type="evidence" value="ECO:0007669"/>
    <property type="project" value="TreeGrafter"/>
</dbReference>
<keyword evidence="15" id="KW-0325">Glycoprotein</keyword>
<evidence type="ECO:0000256" key="4">
    <source>
        <dbReference type="ARBA" id="ARBA00022553"/>
    </source>
</evidence>
<feature type="transmembrane region" description="Helical" evidence="18">
    <location>
        <begin position="452"/>
        <end position="470"/>
    </location>
</feature>
<reference evidence="19" key="1">
    <citation type="submission" date="2020-04" db="EMBL/GenBank/DDBJ databases">
        <authorList>
            <person name="Alioto T."/>
            <person name="Alioto T."/>
            <person name="Gomez Garrido J."/>
        </authorList>
    </citation>
    <scope>NUCLEOTIDE SEQUENCE</scope>
    <source>
        <strain evidence="19">A484AB</strain>
    </source>
</reference>
<dbReference type="GO" id="GO:0098703">
    <property type="term" value="P:calcium ion import across plasma membrane"/>
    <property type="evidence" value="ECO:0007669"/>
    <property type="project" value="TreeGrafter"/>
</dbReference>
<keyword evidence="14" id="KW-1015">Disulfide bond</keyword>
<evidence type="ECO:0000256" key="15">
    <source>
        <dbReference type="ARBA" id="ARBA00023180"/>
    </source>
</evidence>
<keyword evidence="12" id="KW-0406">Ion transport</keyword>
<evidence type="ECO:0000256" key="7">
    <source>
        <dbReference type="ARBA" id="ARBA00022692"/>
    </source>
</evidence>
<keyword evidence="16" id="KW-0407">Ion channel</keyword>
<feature type="transmembrane region" description="Helical" evidence="18">
    <location>
        <begin position="358"/>
        <end position="378"/>
    </location>
</feature>